<accession>A0ABY7FDV7</accession>
<keyword evidence="11" id="KW-0333">Golgi apparatus</keyword>
<proteinExistence type="inferred from homology"/>
<name>A0ABY7FDV7_MYAAR</name>
<evidence type="ECO:0000256" key="4">
    <source>
        <dbReference type="ARBA" id="ARBA00022679"/>
    </source>
</evidence>
<organism evidence="12 13">
    <name type="scientific">Mya arenaria</name>
    <name type="common">Soft-shell clam</name>
    <dbReference type="NCBI Taxonomy" id="6604"/>
    <lineage>
        <taxon>Eukaryota</taxon>
        <taxon>Metazoa</taxon>
        <taxon>Spiralia</taxon>
        <taxon>Lophotrochozoa</taxon>
        <taxon>Mollusca</taxon>
        <taxon>Bivalvia</taxon>
        <taxon>Autobranchia</taxon>
        <taxon>Heteroconchia</taxon>
        <taxon>Euheterodonta</taxon>
        <taxon>Imparidentia</taxon>
        <taxon>Neoheterodontei</taxon>
        <taxon>Myida</taxon>
        <taxon>Myoidea</taxon>
        <taxon>Myidae</taxon>
        <taxon>Mya</taxon>
    </lineage>
</organism>
<keyword evidence="5" id="KW-0812">Transmembrane</keyword>
<reference evidence="12" key="1">
    <citation type="submission" date="2022-11" db="EMBL/GenBank/DDBJ databases">
        <title>Centuries of genome instability and evolution in soft-shell clam transmissible cancer (bioRxiv).</title>
        <authorList>
            <person name="Hart S.F.M."/>
            <person name="Yonemitsu M.A."/>
            <person name="Giersch R.M."/>
            <person name="Beal B.F."/>
            <person name="Arriagada G."/>
            <person name="Davis B.W."/>
            <person name="Ostrander E.A."/>
            <person name="Goff S.P."/>
            <person name="Metzger M.J."/>
        </authorList>
    </citation>
    <scope>NUCLEOTIDE SEQUENCE</scope>
    <source>
        <strain evidence="12">MELC-2E11</strain>
        <tissue evidence="12">Siphon/mantle</tissue>
    </source>
</reference>
<evidence type="ECO:0000313" key="12">
    <source>
        <dbReference type="EMBL" id="WAR19757.1"/>
    </source>
</evidence>
<keyword evidence="9" id="KW-0325">Glycoprotein</keyword>
<comment type="cofactor">
    <cofactor evidence="11">
        <name>Mn(2+)</name>
        <dbReference type="ChEBI" id="CHEBI:29035"/>
    </cofactor>
</comment>
<comment type="catalytic activity">
    <reaction evidence="10 11">
        <text>3-O-(beta-D-galactosyl-(1-&gt;3)-beta-D-galactosyl-(1-&gt;4)-beta-D-xylosyl)-L-seryl-[protein] + UDP-alpha-D-glucuronate = 3-O-(beta-D-GlcA-(1-&gt;3)-beta-D-Gal-(1-&gt;3)-beta-D-Gal-(1-&gt;4)-beta-D-Xyl)-L-seryl-[protein] + UDP + H(+)</text>
        <dbReference type="Rhea" id="RHEA:24168"/>
        <dbReference type="Rhea" id="RHEA-COMP:12571"/>
        <dbReference type="Rhea" id="RHEA-COMP:12573"/>
        <dbReference type="ChEBI" id="CHEBI:15378"/>
        <dbReference type="ChEBI" id="CHEBI:58052"/>
        <dbReference type="ChEBI" id="CHEBI:58223"/>
        <dbReference type="ChEBI" id="CHEBI:132090"/>
        <dbReference type="ChEBI" id="CHEBI:132093"/>
        <dbReference type="EC" id="2.4.1.135"/>
    </reaction>
</comment>
<evidence type="ECO:0000256" key="11">
    <source>
        <dbReference type="RuleBase" id="RU363127"/>
    </source>
</evidence>
<dbReference type="Gene3D" id="3.90.550.10">
    <property type="entry name" value="Spore Coat Polysaccharide Biosynthesis Protein SpsA, Chain A"/>
    <property type="match status" value="1"/>
</dbReference>
<keyword evidence="7" id="KW-1133">Transmembrane helix</keyword>
<evidence type="ECO:0000256" key="3">
    <source>
        <dbReference type="ARBA" id="ARBA00012641"/>
    </source>
</evidence>
<dbReference type="Proteomes" id="UP001164746">
    <property type="component" value="Chromosome 11"/>
</dbReference>
<sequence>MCLKDVATGLFCNIFVPNEYTKERECQTLHVRKDIPRIYIVTPTHTRLTQKADLTRLSYTLRLVPNIRWIVVEDADQPSDIVKNLLANSELHYTHLFAKTRTESLKKAARRNHRGVNQRNEAISWIRRNAQHPGVVYFADDDNTYAIRVFEEMRYTKKISVWPVGLVAGIRYESPKVRNGKASP</sequence>
<keyword evidence="13" id="KW-1185">Reference proteome</keyword>
<protein>
    <recommendedName>
        <fullName evidence="3 11">Galactosylgalactosylxylosylprotein 3-beta-glucuronosyltransferase</fullName>
        <ecNumber evidence="3 11">2.4.1.135</ecNumber>
    </recommendedName>
</protein>
<comment type="pathway">
    <text evidence="11">Protein modification; protein glycosylation.</text>
</comment>
<dbReference type="Pfam" id="PF03360">
    <property type="entry name" value="Glyco_transf_43"/>
    <property type="match status" value="1"/>
</dbReference>
<evidence type="ECO:0000313" key="13">
    <source>
        <dbReference type="Proteomes" id="UP001164746"/>
    </source>
</evidence>
<gene>
    <name evidence="12" type="ORF">MAR_001595</name>
</gene>
<comment type="similarity">
    <text evidence="2 11">Belongs to the glycosyltransferase 43 family.</text>
</comment>
<dbReference type="SUPFAM" id="SSF53448">
    <property type="entry name" value="Nucleotide-diphospho-sugar transferases"/>
    <property type="match status" value="1"/>
</dbReference>
<evidence type="ECO:0000256" key="6">
    <source>
        <dbReference type="ARBA" id="ARBA00022968"/>
    </source>
</evidence>
<keyword evidence="4 11" id="KW-0808">Transferase</keyword>
<keyword evidence="11" id="KW-0479">Metal-binding</keyword>
<evidence type="ECO:0000256" key="9">
    <source>
        <dbReference type="ARBA" id="ARBA00023180"/>
    </source>
</evidence>
<dbReference type="PANTHER" id="PTHR10896:SF65">
    <property type="entry name" value="GALACTOSYLGALACTOSYLXYLOSYLPROTEIN 3-BETA-GLUCURONOSYLTRANSFERASE 3"/>
    <property type="match status" value="1"/>
</dbReference>
<dbReference type="EC" id="2.4.1.135" evidence="3 11"/>
<dbReference type="EMBL" id="CP111022">
    <property type="protein sequence ID" value="WAR19757.1"/>
    <property type="molecule type" value="Genomic_DNA"/>
</dbReference>
<evidence type="ECO:0000256" key="2">
    <source>
        <dbReference type="ARBA" id="ARBA00007706"/>
    </source>
</evidence>
<keyword evidence="11" id="KW-0464">Manganese</keyword>
<dbReference type="InterPro" id="IPR029044">
    <property type="entry name" value="Nucleotide-diphossugar_trans"/>
</dbReference>
<evidence type="ECO:0000256" key="5">
    <source>
        <dbReference type="ARBA" id="ARBA00022692"/>
    </source>
</evidence>
<keyword evidence="8" id="KW-0472">Membrane</keyword>
<dbReference type="InterPro" id="IPR005027">
    <property type="entry name" value="Glyco_trans_43"/>
</dbReference>
<keyword evidence="6 11" id="KW-0735">Signal-anchor</keyword>
<evidence type="ECO:0000256" key="8">
    <source>
        <dbReference type="ARBA" id="ARBA00023136"/>
    </source>
</evidence>
<evidence type="ECO:0000256" key="10">
    <source>
        <dbReference type="ARBA" id="ARBA00047979"/>
    </source>
</evidence>
<comment type="subcellular location">
    <subcellularLocation>
        <location evidence="11">Golgi apparatus membrane</location>
        <topology evidence="11">Single-pass type II membrane protein</topology>
    </subcellularLocation>
    <subcellularLocation>
        <location evidence="1">Membrane</location>
        <topology evidence="1">Single-pass type II membrane protein</topology>
    </subcellularLocation>
</comment>
<dbReference type="PANTHER" id="PTHR10896">
    <property type="entry name" value="GALACTOSYLGALACTOSYLXYLOSYLPROTEIN 3-BETA-GLUCURONOSYLTRANSFERASE BETA-1,3-GLUCURONYLTRANSFERASE"/>
    <property type="match status" value="1"/>
</dbReference>
<evidence type="ECO:0000256" key="7">
    <source>
        <dbReference type="ARBA" id="ARBA00022989"/>
    </source>
</evidence>
<evidence type="ECO:0000256" key="1">
    <source>
        <dbReference type="ARBA" id="ARBA00004606"/>
    </source>
</evidence>